<dbReference type="OrthoDB" id="329835at2759"/>
<evidence type="ECO:0000256" key="2">
    <source>
        <dbReference type="ARBA" id="ARBA00022553"/>
    </source>
</evidence>
<dbReference type="GO" id="GO:0016491">
    <property type="term" value="F:oxidoreductase activity"/>
    <property type="evidence" value="ECO:0007669"/>
    <property type="project" value="UniProtKB-KW"/>
</dbReference>
<dbReference type="PANTHER" id="PTHR43775">
    <property type="entry name" value="FATTY ACID SYNTHASE"/>
    <property type="match status" value="1"/>
</dbReference>
<proteinExistence type="predicted"/>
<keyword evidence="3" id="KW-0560">Oxidoreductase</keyword>
<accession>A0A084BCP5</accession>
<organism evidence="5 6">
    <name type="scientific">Stachybotrys chartarum (strain CBS 109288 / IBT 7711)</name>
    <name type="common">Toxic black mold</name>
    <name type="synonym">Stilbospora chartarum</name>
    <dbReference type="NCBI Taxonomy" id="1280523"/>
    <lineage>
        <taxon>Eukaryota</taxon>
        <taxon>Fungi</taxon>
        <taxon>Dikarya</taxon>
        <taxon>Ascomycota</taxon>
        <taxon>Pezizomycotina</taxon>
        <taxon>Sordariomycetes</taxon>
        <taxon>Hypocreomycetidae</taxon>
        <taxon>Hypocreales</taxon>
        <taxon>Stachybotryaceae</taxon>
        <taxon>Stachybotrys</taxon>
    </lineage>
</organism>
<dbReference type="GO" id="GO:0004312">
    <property type="term" value="F:fatty acid synthase activity"/>
    <property type="evidence" value="ECO:0007669"/>
    <property type="project" value="TreeGrafter"/>
</dbReference>
<dbReference type="SMART" id="SM00822">
    <property type="entry name" value="PKS_KR"/>
    <property type="match status" value="1"/>
</dbReference>
<dbReference type="AlphaFoldDB" id="A0A084BCP5"/>
<dbReference type="InterPro" id="IPR036291">
    <property type="entry name" value="NAD(P)-bd_dom_sf"/>
</dbReference>
<dbReference type="EMBL" id="KL647377">
    <property type="protein sequence ID" value="KEY75324.1"/>
    <property type="molecule type" value="Genomic_DNA"/>
</dbReference>
<keyword evidence="6" id="KW-1185">Reference proteome</keyword>
<dbReference type="GO" id="GO:0006633">
    <property type="term" value="P:fatty acid biosynthetic process"/>
    <property type="evidence" value="ECO:0007669"/>
    <property type="project" value="TreeGrafter"/>
</dbReference>
<feature type="domain" description="Ketoreductase" evidence="4">
    <location>
        <begin position="101"/>
        <end position="244"/>
    </location>
</feature>
<dbReference type="InterPro" id="IPR050091">
    <property type="entry name" value="PKS_NRPS_Biosynth_Enz"/>
</dbReference>
<evidence type="ECO:0000256" key="3">
    <source>
        <dbReference type="ARBA" id="ARBA00023002"/>
    </source>
</evidence>
<keyword evidence="1" id="KW-0596">Phosphopantetheine</keyword>
<dbReference type="InterPro" id="IPR013968">
    <property type="entry name" value="PKS_KR"/>
</dbReference>
<evidence type="ECO:0000313" key="5">
    <source>
        <dbReference type="EMBL" id="KEY75324.1"/>
    </source>
</evidence>
<protein>
    <recommendedName>
        <fullName evidence="4">Ketoreductase domain-containing protein</fullName>
    </recommendedName>
</protein>
<dbReference type="HOGENOM" id="CLU_1138626_0_0_1"/>
<dbReference type="GO" id="GO:0044550">
    <property type="term" value="P:secondary metabolite biosynthetic process"/>
    <property type="evidence" value="ECO:0007669"/>
    <property type="project" value="TreeGrafter"/>
</dbReference>
<dbReference type="Proteomes" id="UP000028045">
    <property type="component" value="Unassembled WGS sequence"/>
</dbReference>
<dbReference type="SUPFAM" id="SSF51735">
    <property type="entry name" value="NAD(P)-binding Rossmann-fold domains"/>
    <property type="match status" value="1"/>
</dbReference>
<reference evidence="5 6" key="1">
    <citation type="journal article" date="2014" name="BMC Genomics">
        <title>Comparative genome sequencing reveals chemotype-specific gene clusters in the toxigenic black mold Stachybotrys.</title>
        <authorList>
            <person name="Semeiks J."/>
            <person name="Borek D."/>
            <person name="Otwinowski Z."/>
            <person name="Grishin N.V."/>
        </authorList>
    </citation>
    <scope>NUCLEOTIDE SEQUENCE [LARGE SCALE GENOMIC DNA]</scope>
    <source>
        <strain evidence="6">CBS 109288 / IBT 7711</strain>
    </source>
</reference>
<evidence type="ECO:0000313" key="6">
    <source>
        <dbReference type="Proteomes" id="UP000028045"/>
    </source>
</evidence>
<gene>
    <name evidence="5" type="ORF">S7711_08493</name>
</gene>
<evidence type="ECO:0000259" key="4">
    <source>
        <dbReference type="SMART" id="SM00822"/>
    </source>
</evidence>
<name>A0A084BCP5_STACB</name>
<evidence type="ECO:0000256" key="1">
    <source>
        <dbReference type="ARBA" id="ARBA00022450"/>
    </source>
</evidence>
<dbReference type="Pfam" id="PF08659">
    <property type="entry name" value="KR"/>
    <property type="match status" value="2"/>
</dbReference>
<dbReference type="PANTHER" id="PTHR43775:SF18">
    <property type="entry name" value="ENZYME, PUTATIVE (JCVI)-RELATED"/>
    <property type="match status" value="1"/>
</dbReference>
<dbReference type="Gene3D" id="3.40.50.720">
    <property type="entry name" value="NAD(P)-binding Rossmann-like Domain"/>
    <property type="match status" value="2"/>
</dbReference>
<dbReference type="InterPro" id="IPR057326">
    <property type="entry name" value="KR_dom"/>
</dbReference>
<keyword evidence="2" id="KW-0597">Phosphoprotein</keyword>
<sequence length="244" mass="26667">MVRNEEPLFRLPNLDGEHPSEDATIQVIDAYLDMLGAKHVGAPPRRIPPRQVFSFTDMSAAFRLLGSGNHIDKLAVSDGEGSRISLPMRHAPRTMGIQSSECHLIVSGLKGLCASLAVHTAKNGDKYLAVFSRSGYNDEASQEVCPKHTDLGYEIDLLAGDVTVLKDETPHALMTVDEYHAALECKVRGSWHLHDTTIEMGLALDFLIMLSSISGLYGGKSPANYAAGNTFLNAFSAYRRNLRL</sequence>